<keyword evidence="3" id="KW-0238">DNA-binding</keyword>
<keyword evidence="4" id="KW-0804">Transcription</keyword>
<dbReference type="Gene3D" id="1.10.10.10">
    <property type="entry name" value="Winged helix-like DNA-binding domain superfamily/Winged helix DNA-binding domain"/>
    <property type="match status" value="1"/>
</dbReference>
<gene>
    <name evidence="6" type="ORF">BTIS_1933</name>
</gene>
<dbReference type="InterPro" id="IPR000847">
    <property type="entry name" value="LysR_HTH_N"/>
</dbReference>
<dbReference type="InterPro" id="IPR005119">
    <property type="entry name" value="LysR_subst-bd"/>
</dbReference>
<dbReference type="PRINTS" id="PR00039">
    <property type="entry name" value="HTHLYSR"/>
</dbReference>
<evidence type="ECO:0000256" key="4">
    <source>
        <dbReference type="ARBA" id="ARBA00023163"/>
    </source>
</evidence>
<name>A0A261F8U7_9BIFI</name>
<keyword evidence="2" id="KW-0805">Transcription regulation</keyword>
<evidence type="ECO:0000256" key="3">
    <source>
        <dbReference type="ARBA" id="ARBA00023125"/>
    </source>
</evidence>
<dbReference type="Gene3D" id="3.40.190.10">
    <property type="entry name" value="Periplasmic binding protein-like II"/>
    <property type="match status" value="2"/>
</dbReference>
<dbReference type="PANTHER" id="PTHR30126">
    <property type="entry name" value="HTH-TYPE TRANSCRIPTIONAL REGULATOR"/>
    <property type="match status" value="1"/>
</dbReference>
<protein>
    <submittedName>
        <fullName evidence="6">MleR transcriptional regulator</fullName>
    </submittedName>
</protein>
<dbReference type="InterPro" id="IPR036388">
    <property type="entry name" value="WH-like_DNA-bd_sf"/>
</dbReference>
<sequence length="328" mass="35085">MAAGEVAMASIDNVRDMELFQLVAELGSFTDAAAAARVSQPTVSLAIKRLEQRLGVTLVERHRFGAKGGVSLTEAGLVLMRHTASILGELDRLPEELQQADHASRYNVGLPPIISAYLLGAESIDTLASRLGGEVDVQSVGSRRLMRQIERHAVDFGAVASVGSAPSVGGIQTFRIASFPFVLAYAADNPHGVRAVMGDRAVFDISDPAMTGSLRFVTLGDDFVHSKAATAYLRSHVDATRLIEVSDVNTMKAIIISGLAVGLMASVAVDHDDRLSSMPVVGADLPDFDVYVFNDETRQNPTRDGDGERRESASQRFLGIIGEHLASR</sequence>
<evidence type="ECO:0000259" key="5">
    <source>
        <dbReference type="PROSITE" id="PS50931"/>
    </source>
</evidence>
<dbReference type="AlphaFoldDB" id="A0A261F8U7"/>
<dbReference type="RefSeq" id="WP_158216891.1">
    <property type="nucleotide sequence ID" value="NZ_MWWV01000018.1"/>
</dbReference>
<dbReference type="FunFam" id="1.10.10.10:FF:000001">
    <property type="entry name" value="LysR family transcriptional regulator"/>
    <property type="match status" value="1"/>
</dbReference>
<comment type="caution">
    <text evidence="6">The sequence shown here is derived from an EMBL/GenBank/DDBJ whole genome shotgun (WGS) entry which is preliminary data.</text>
</comment>
<dbReference type="PANTHER" id="PTHR30126:SF40">
    <property type="entry name" value="HTH-TYPE TRANSCRIPTIONAL REGULATOR GLTR"/>
    <property type="match status" value="1"/>
</dbReference>
<dbReference type="SUPFAM" id="SSF53850">
    <property type="entry name" value="Periplasmic binding protein-like II"/>
    <property type="match status" value="1"/>
</dbReference>
<dbReference type="EMBL" id="MWWV01000018">
    <property type="protein sequence ID" value="OZG55561.1"/>
    <property type="molecule type" value="Genomic_DNA"/>
</dbReference>
<dbReference type="SUPFAM" id="SSF46785">
    <property type="entry name" value="Winged helix' DNA-binding domain"/>
    <property type="match status" value="1"/>
</dbReference>
<dbReference type="Proteomes" id="UP000216444">
    <property type="component" value="Unassembled WGS sequence"/>
</dbReference>
<evidence type="ECO:0000256" key="1">
    <source>
        <dbReference type="ARBA" id="ARBA00009437"/>
    </source>
</evidence>
<proteinExistence type="inferred from homology"/>
<keyword evidence="7" id="KW-1185">Reference proteome</keyword>
<dbReference type="Pfam" id="PF03466">
    <property type="entry name" value="LysR_substrate"/>
    <property type="match status" value="1"/>
</dbReference>
<feature type="domain" description="HTH lysR-type" evidence="5">
    <location>
        <begin position="12"/>
        <end position="73"/>
    </location>
</feature>
<evidence type="ECO:0000256" key="2">
    <source>
        <dbReference type="ARBA" id="ARBA00023015"/>
    </source>
</evidence>
<dbReference type="GO" id="GO:0000976">
    <property type="term" value="F:transcription cis-regulatory region binding"/>
    <property type="evidence" value="ECO:0007669"/>
    <property type="project" value="TreeGrafter"/>
</dbReference>
<dbReference type="InterPro" id="IPR036390">
    <property type="entry name" value="WH_DNA-bd_sf"/>
</dbReference>
<comment type="similarity">
    <text evidence="1">Belongs to the LysR transcriptional regulatory family.</text>
</comment>
<dbReference type="Pfam" id="PF00126">
    <property type="entry name" value="HTH_1"/>
    <property type="match status" value="1"/>
</dbReference>
<evidence type="ECO:0000313" key="6">
    <source>
        <dbReference type="EMBL" id="OZG55561.1"/>
    </source>
</evidence>
<dbReference type="GO" id="GO:0003700">
    <property type="term" value="F:DNA-binding transcription factor activity"/>
    <property type="evidence" value="ECO:0007669"/>
    <property type="project" value="InterPro"/>
</dbReference>
<dbReference type="PROSITE" id="PS50931">
    <property type="entry name" value="HTH_LYSR"/>
    <property type="match status" value="1"/>
</dbReference>
<evidence type="ECO:0000313" key="7">
    <source>
        <dbReference type="Proteomes" id="UP000216444"/>
    </source>
</evidence>
<reference evidence="6 7" key="1">
    <citation type="journal article" date="2017" name="BMC Genomics">
        <title>Comparative genomic and phylogenomic analyses of the Bifidobacteriaceae family.</title>
        <authorList>
            <person name="Lugli G.A."/>
            <person name="Milani C."/>
            <person name="Turroni F."/>
            <person name="Duranti S."/>
            <person name="Mancabelli L."/>
            <person name="Mangifesta M."/>
            <person name="Ferrario C."/>
            <person name="Modesto M."/>
            <person name="Mattarelli P."/>
            <person name="Jiri K."/>
            <person name="van Sinderen D."/>
            <person name="Ventura M."/>
        </authorList>
    </citation>
    <scope>NUCLEOTIDE SEQUENCE [LARGE SCALE GENOMIC DNA]</scope>
    <source>
        <strain evidence="6 7">DSM 100201</strain>
    </source>
</reference>
<organism evidence="6 7">
    <name type="scientific">Bifidobacterium tissieri</name>
    <dbReference type="NCBI Taxonomy" id="1630162"/>
    <lineage>
        <taxon>Bacteria</taxon>
        <taxon>Bacillati</taxon>
        <taxon>Actinomycetota</taxon>
        <taxon>Actinomycetes</taxon>
        <taxon>Bifidobacteriales</taxon>
        <taxon>Bifidobacteriaceae</taxon>
        <taxon>Bifidobacterium</taxon>
    </lineage>
</organism>
<accession>A0A261F8U7</accession>